<evidence type="ECO:0000256" key="4">
    <source>
        <dbReference type="ARBA" id="ARBA00022571"/>
    </source>
</evidence>
<comment type="pathway">
    <text evidence="1">Amino-acid biosynthesis; L-arginine biosynthesis; N(2)-acetyl-L-ornithine from L-glutamate: step 2/4.</text>
</comment>
<dbReference type="GO" id="GO:0005737">
    <property type="term" value="C:cytoplasm"/>
    <property type="evidence" value="ECO:0007669"/>
    <property type="project" value="InterPro"/>
</dbReference>
<evidence type="ECO:0000313" key="14">
    <source>
        <dbReference type="EMBL" id="MBU3827204.1"/>
    </source>
</evidence>
<evidence type="ECO:0000256" key="1">
    <source>
        <dbReference type="ARBA" id="ARBA00004828"/>
    </source>
</evidence>
<feature type="domain" description="Aspartate/glutamate/uridylate kinase" evidence="13">
    <location>
        <begin position="10"/>
        <end position="235"/>
    </location>
</feature>
<sequence length="257" mass="27062">MVNDTFSTPITVVKLSGKALSAGDKLDELFAALRAKPCLIVHGGGVEADDLLKRLGFTSKRLNGLRVTSAQELYYIAGAFGSCGRSLQARAQKMGLKSLSLACSDYEFLKVSPLAPEYGEVGTCKPHSCRGIYDLFAHGFTPILCSLGLTPEGRLLNINADDVAAAAAAALDAKLVFLSDVPGVLDENGQVIAHLDSAKAQDLIARGVIAGGMTVKVEQALNFSRHSHQPIVIASIYDENLSAILDDGCKLGSSIEA</sequence>
<dbReference type="PIRSF" id="PIRSF000728">
    <property type="entry name" value="NAGK"/>
    <property type="match status" value="1"/>
</dbReference>
<keyword evidence="8 14" id="KW-0418">Kinase</keyword>
<dbReference type="GO" id="GO:0006526">
    <property type="term" value="P:L-arginine biosynthetic process"/>
    <property type="evidence" value="ECO:0007669"/>
    <property type="project" value="UniProtKB-KW"/>
</dbReference>
<reference evidence="14" key="2">
    <citation type="submission" date="2021-04" db="EMBL/GenBank/DDBJ databases">
        <authorList>
            <person name="Gilroy R."/>
        </authorList>
    </citation>
    <scope>NUCLEOTIDE SEQUENCE</scope>
    <source>
        <strain evidence="14">687</strain>
    </source>
</reference>
<keyword evidence="5" id="KW-0028">Amino-acid biosynthesis</keyword>
<evidence type="ECO:0000256" key="11">
    <source>
        <dbReference type="ARBA" id="ARBA00030639"/>
    </source>
</evidence>
<evidence type="ECO:0000313" key="15">
    <source>
        <dbReference type="Proteomes" id="UP000824150"/>
    </source>
</evidence>
<reference evidence="14" key="1">
    <citation type="journal article" date="2021" name="PeerJ">
        <title>Extensive microbial diversity within the chicken gut microbiome revealed by metagenomics and culture.</title>
        <authorList>
            <person name="Gilroy R."/>
            <person name="Ravi A."/>
            <person name="Getino M."/>
            <person name="Pursley I."/>
            <person name="Horton D.L."/>
            <person name="Alikhan N.F."/>
            <person name="Baker D."/>
            <person name="Gharbi K."/>
            <person name="Hall N."/>
            <person name="Watson M."/>
            <person name="Adriaenssens E.M."/>
            <person name="Foster-Nyarko E."/>
            <person name="Jarju S."/>
            <person name="Secka A."/>
            <person name="Antonio M."/>
            <person name="Oren A."/>
            <person name="Chaudhuri R.R."/>
            <person name="La Ragione R."/>
            <person name="Hildebrand F."/>
            <person name="Pallen M.J."/>
        </authorList>
    </citation>
    <scope>NUCLEOTIDE SEQUENCE</scope>
    <source>
        <strain evidence="14">687</strain>
    </source>
</reference>
<dbReference type="GO" id="GO:0003991">
    <property type="term" value="F:acetylglutamate kinase activity"/>
    <property type="evidence" value="ECO:0007669"/>
    <property type="project" value="UniProtKB-EC"/>
</dbReference>
<protein>
    <recommendedName>
        <fullName evidence="3">Acetylglutamate kinase</fullName>
        <ecNumber evidence="2">2.7.2.8</ecNumber>
    </recommendedName>
    <alternativeName>
        <fullName evidence="10">N-acetyl-L-glutamate 5-phosphotransferase</fullName>
    </alternativeName>
    <alternativeName>
        <fullName evidence="11">NAG kinase</fullName>
    </alternativeName>
</protein>
<keyword evidence="7" id="KW-0547">Nucleotide-binding</keyword>
<comment type="catalytic activity">
    <reaction evidence="12">
        <text>N-acetyl-L-glutamate + ATP = N-acetyl-L-glutamyl 5-phosphate + ADP</text>
        <dbReference type="Rhea" id="RHEA:14629"/>
        <dbReference type="ChEBI" id="CHEBI:30616"/>
        <dbReference type="ChEBI" id="CHEBI:44337"/>
        <dbReference type="ChEBI" id="CHEBI:57936"/>
        <dbReference type="ChEBI" id="CHEBI:456216"/>
        <dbReference type="EC" id="2.7.2.8"/>
    </reaction>
</comment>
<organism evidence="14 15">
    <name type="scientific">Candidatus Anaerobiospirillum merdipullorum</name>
    <dbReference type="NCBI Taxonomy" id="2838450"/>
    <lineage>
        <taxon>Bacteria</taxon>
        <taxon>Pseudomonadati</taxon>
        <taxon>Pseudomonadota</taxon>
        <taxon>Gammaproteobacteria</taxon>
        <taxon>Aeromonadales</taxon>
        <taxon>Succinivibrionaceae</taxon>
        <taxon>Anaerobiospirillum</taxon>
    </lineage>
</organism>
<evidence type="ECO:0000256" key="5">
    <source>
        <dbReference type="ARBA" id="ARBA00022605"/>
    </source>
</evidence>
<evidence type="ECO:0000256" key="8">
    <source>
        <dbReference type="ARBA" id="ARBA00022777"/>
    </source>
</evidence>
<dbReference type="PANTHER" id="PTHR23342:SF0">
    <property type="entry name" value="N-ACETYLGLUTAMATE SYNTHASE, MITOCHONDRIAL"/>
    <property type="match status" value="1"/>
</dbReference>
<proteinExistence type="predicted"/>
<dbReference type="AlphaFoldDB" id="A0A9E2KPR7"/>
<dbReference type="Pfam" id="PF00696">
    <property type="entry name" value="AA_kinase"/>
    <property type="match status" value="1"/>
</dbReference>
<keyword evidence="9" id="KW-0067">ATP-binding</keyword>
<evidence type="ECO:0000256" key="3">
    <source>
        <dbReference type="ARBA" id="ARBA00021197"/>
    </source>
</evidence>
<keyword evidence="4" id="KW-0055">Arginine biosynthesis</keyword>
<evidence type="ECO:0000256" key="6">
    <source>
        <dbReference type="ARBA" id="ARBA00022679"/>
    </source>
</evidence>
<dbReference type="InterPro" id="IPR001048">
    <property type="entry name" value="Asp/Glu/Uridylate_kinase"/>
</dbReference>
<gene>
    <name evidence="14" type="ORF">IAA31_06920</name>
</gene>
<evidence type="ECO:0000256" key="12">
    <source>
        <dbReference type="ARBA" id="ARBA00048141"/>
    </source>
</evidence>
<dbReference type="EMBL" id="JAHLFG010000076">
    <property type="protein sequence ID" value="MBU3827204.1"/>
    <property type="molecule type" value="Genomic_DNA"/>
</dbReference>
<dbReference type="Proteomes" id="UP000824150">
    <property type="component" value="Unassembled WGS sequence"/>
</dbReference>
<dbReference type="Gene3D" id="3.40.1160.10">
    <property type="entry name" value="Acetylglutamate kinase-like"/>
    <property type="match status" value="1"/>
</dbReference>
<name>A0A9E2KPR7_9GAMM</name>
<evidence type="ECO:0000256" key="10">
    <source>
        <dbReference type="ARBA" id="ARBA00030178"/>
    </source>
</evidence>
<dbReference type="GO" id="GO:0005524">
    <property type="term" value="F:ATP binding"/>
    <property type="evidence" value="ECO:0007669"/>
    <property type="project" value="UniProtKB-KW"/>
</dbReference>
<dbReference type="InterPro" id="IPR004662">
    <property type="entry name" value="AcgluKinase_fam"/>
</dbReference>
<dbReference type="InterPro" id="IPR036393">
    <property type="entry name" value="AceGlu_kinase-like_sf"/>
</dbReference>
<dbReference type="EC" id="2.7.2.8" evidence="2"/>
<accession>A0A9E2KPR7</accession>
<dbReference type="PANTHER" id="PTHR23342">
    <property type="entry name" value="N-ACETYLGLUTAMATE SYNTHASE"/>
    <property type="match status" value="1"/>
</dbReference>
<evidence type="ECO:0000259" key="13">
    <source>
        <dbReference type="Pfam" id="PF00696"/>
    </source>
</evidence>
<evidence type="ECO:0000256" key="2">
    <source>
        <dbReference type="ARBA" id="ARBA00013065"/>
    </source>
</evidence>
<keyword evidence="6" id="KW-0808">Transferase</keyword>
<evidence type="ECO:0000256" key="7">
    <source>
        <dbReference type="ARBA" id="ARBA00022741"/>
    </source>
</evidence>
<evidence type="ECO:0000256" key="9">
    <source>
        <dbReference type="ARBA" id="ARBA00022840"/>
    </source>
</evidence>
<dbReference type="SUPFAM" id="SSF53633">
    <property type="entry name" value="Carbamate kinase-like"/>
    <property type="match status" value="1"/>
</dbReference>
<comment type="caution">
    <text evidence="14">The sequence shown here is derived from an EMBL/GenBank/DDBJ whole genome shotgun (WGS) entry which is preliminary data.</text>
</comment>